<dbReference type="InterPro" id="IPR024953">
    <property type="entry name" value="PP_kinase_middle"/>
</dbReference>
<dbReference type="GO" id="GO:0009358">
    <property type="term" value="C:polyphosphate kinase complex"/>
    <property type="evidence" value="ECO:0007669"/>
    <property type="project" value="InterPro"/>
</dbReference>
<dbReference type="Proteomes" id="UP000199438">
    <property type="component" value="Unassembled WGS sequence"/>
</dbReference>
<keyword evidence="5 7" id="KW-0067">ATP-binding</keyword>
<dbReference type="NCBIfam" id="NF003917">
    <property type="entry name" value="PRK05443.1-1"/>
    <property type="match status" value="1"/>
</dbReference>
<dbReference type="Gene3D" id="1.20.58.310">
    <property type="entry name" value="Polyphosphate kinase N-terminal domain"/>
    <property type="match status" value="1"/>
</dbReference>
<gene>
    <name evidence="7" type="primary">ppk</name>
    <name evidence="10" type="ORF">SAMN04487907_102108</name>
</gene>
<evidence type="ECO:0000313" key="10">
    <source>
        <dbReference type="EMBL" id="SFC06173.1"/>
    </source>
</evidence>
<dbReference type="InterPro" id="IPR036832">
    <property type="entry name" value="PPK_N_dom_sf"/>
</dbReference>
<dbReference type="GO" id="GO:0005524">
    <property type="term" value="F:ATP binding"/>
    <property type="evidence" value="ECO:0007669"/>
    <property type="project" value="UniProtKB-KW"/>
</dbReference>
<evidence type="ECO:0000313" key="11">
    <source>
        <dbReference type="Proteomes" id="UP000199438"/>
    </source>
</evidence>
<dbReference type="PANTHER" id="PTHR30218">
    <property type="entry name" value="POLYPHOSPHATE KINASE"/>
    <property type="match status" value="1"/>
</dbReference>
<feature type="domain" description="PLD phosphodiesterase" evidence="9">
    <location>
        <begin position="435"/>
        <end position="469"/>
    </location>
</feature>
<feature type="binding site" evidence="7">
    <location>
        <position position="58"/>
    </location>
    <ligand>
        <name>ATP</name>
        <dbReference type="ChEBI" id="CHEBI:30616"/>
    </ligand>
</feature>
<dbReference type="Pfam" id="PF17941">
    <property type="entry name" value="PP_kinase_C_1"/>
    <property type="match status" value="1"/>
</dbReference>
<evidence type="ECO:0000256" key="3">
    <source>
        <dbReference type="ARBA" id="ARBA00022741"/>
    </source>
</evidence>
<comment type="similarity">
    <text evidence="7 8">Belongs to the polyphosphate kinase 1 (PPK1) family.</text>
</comment>
<dbReference type="Pfam" id="PF02503">
    <property type="entry name" value="PP_kinase"/>
    <property type="match status" value="1"/>
</dbReference>
<organism evidence="10 11">
    <name type="scientific">Zunongwangia mangrovi</name>
    <dbReference type="NCBI Taxonomy" id="1334022"/>
    <lineage>
        <taxon>Bacteria</taxon>
        <taxon>Pseudomonadati</taxon>
        <taxon>Bacteroidota</taxon>
        <taxon>Flavobacteriia</taxon>
        <taxon>Flavobacteriales</taxon>
        <taxon>Flavobacteriaceae</taxon>
        <taxon>Zunongwangia</taxon>
    </lineage>
</organism>
<feature type="binding site" evidence="7">
    <location>
        <position position="473"/>
    </location>
    <ligand>
        <name>ATP</name>
        <dbReference type="ChEBI" id="CHEBI:30616"/>
    </ligand>
</feature>
<feature type="binding site" evidence="7">
    <location>
        <position position="410"/>
    </location>
    <ligand>
        <name>Mg(2+)</name>
        <dbReference type="ChEBI" id="CHEBI:18420"/>
    </ligand>
</feature>
<dbReference type="InterPro" id="IPR025198">
    <property type="entry name" value="PPK_N_dom"/>
</dbReference>
<dbReference type="InterPro" id="IPR003414">
    <property type="entry name" value="PP_kinase"/>
</dbReference>
<reference evidence="11" key="1">
    <citation type="submission" date="2016-10" db="EMBL/GenBank/DDBJ databases">
        <authorList>
            <person name="Varghese N."/>
            <person name="Submissions S."/>
        </authorList>
    </citation>
    <scope>NUCLEOTIDE SEQUENCE [LARGE SCALE GENOMIC DNA]</scope>
    <source>
        <strain evidence="11">DSM 24499</strain>
    </source>
</reference>
<dbReference type="Pfam" id="PF13089">
    <property type="entry name" value="PP_kinase_N"/>
    <property type="match status" value="1"/>
</dbReference>
<dbReference type="PIRSF" id="PIRSF015589">
    <property type="entry name" value="PP_kinase"/>
    <property type="match status" value="1"/>
</dbReference>
<name>A0A1I1GA21_9FLAO</name>
<evidence type="ECO:0000256" key="6">
    <source>
        <dbReference type="ARBA" id="ARBA00022842"/>
    </source>
</evidence>
<dbReference type="InterPro" id="IPR001736">
    <property type="entry name" value="PLipase_D/transphosphatidylase"/>
</dbReference>
<dbReference type="SUPFAM" id="SSF140356">
    <property type="entry name" value="PPK N-terminal domain-like"/>
    <property type="match status" value="1"/>
</dbReference>
<dbReference type="EMBL" id="FOKV01000002">
    <property type="protein sequence ID" value="SFC06173.1"/>
    <property type="molecule type" value="Genomic_DNA"/>
</dbReference>
<dbReference type="InterPro" id="IPR025200">
    <property type="entry name" value="PPK_C_dom2"/>
</dbReference>
<evidence type="ECO:0000256" key="4">
    <source>
        <dbReference type="ARBA" id="ARBA00022777"/>
    </source>
</evidence>
<keyword evidence="3 7" id="KW-0547">Nucleotide-binding</keyword>
<evidence type="ECO:0000256" key="8">
    <source>
        <dbReference type="RuleBase" id="RU003800"/>
    </source>
</evidence>
<dbReference type="AlphaFoldDB" id="A0A1I1GA21"/>
<keyword evidence="11" id="KW-1185">Reference proteome</keyword>
<feature type="binding site" evidence="7">
    <location>
        <position position="597"/>
    </location>
    <ligand>
        <name>ATP</name>
        <dbReference type="ChEBI" id="CHEBI:30616"/>
    </ligand>
</feature>
<dbReference type="CDD" id="cd09167">
    <property type="entry name" value="PLDc_EcPPK1_C2_like"/>
    <property type="match status" value="1"/>
</dbReference>
<dbReference type="Gene3D" id="3.30.1840.10">
    <property type="entry name" value="Polyphosphate kinase middle domain"/>
    <property type="match status" value="1"/>
</dbReference>
<dbReference type="STRING" id="1334022.SAMN04487907_102108"/>
<dbReference type="PANTHER" id="PTHR30218:SF0">
    <property type="entry name" value="POLYPHOSPHATE KINASE"/>
    <property type="match status" value="1"/>
</dbReference>
<dbReference type="PROSITE" id="PS50035">
    <property type="entry name" value="PLD"/>
    <property type="match status" value="1"/>
</dbReference>
<dbReference type="SUPFAM" id="SSF56024">
    <property type="entry name" value="Phospholipase D/nuclease"/>
    <property type="match status" value="2"/>
</dbReference>
<evidence type="ECO:0000256" key="1">
    <source>
        <dbReference type="ARBA" id="ARBA00022553"/>
    </source>
</evidence>
<dbReference type="EC" id="2.7.4.1" evidence="7 8"/>
<dbReference type="InterPro" id="IPR041108">
    <property type="entry name" value="PP_kinase_C_1"/>
</dbReference>
<dbReference type="GO" id="GO:0008976">
    <property type="term" value="F:polyphosphate kinase activity"/>
    <property type="evidence" value="ECO:0007669"/>
    <property type="project" value="UniProtKB-UniRule"/>
</dbReference>
<keyword evidence="2 7" id="KW-0808">Transferase</keyword>
<dbReference type="Gene3D" id="3.30.870.10">
    <property type="entry name" value="Endonuclease Chain A"/>
    <property type="match status" value="2"/>
</dbReference>
<dbReference type="NCBIfam" id="TIGR03705">
    <property type="entry name" value="poly_P_kin"/>
    <property type="match status" value="1"/>
</dbReference>
<dbReference type="HAMAP" id="MF_00347">
    <property type="entry name" value="Polyphosphate_kinase"/>
    <property type="match status" value="1"/>
</dbReference>
<evidence type="ECO:0000256" key="5">
    <source>
        <dbReference type="ARBA" id="ARBA00022840"/>
    </source>
</evidence>
<protein>
    <recommendedName>
        <fullName evidence="7 8">Polyphosphate kinase</fullName>
        <ecNumber evidence="7 8">2.7.4.1</ecNumber>
    </recommendedName>
    <alternativeName>
        <fullName evidence="7">ATP-polyphosphate phosphotransferase</fullName>
    </alternativeName>
    <alternativeName>
        <fullName evidence="7">Polyphosphoric acid kinase</fullName>
    </alternativeName>
</protein>
<comment type="PTM">
    <text evidence="7 8">An intermediate of this reaction is the autophosphorylated ppk in which a phosphate is covalently linked to a histidine residue through a N-P bond.</text>
</comment>
<feature type="binding site" evidence="7">
    <location>
        <position position="380"/>
    </location>
    <ligand>
        <name>Mg(2+)</name>
        <dbReference type="ChEBI" id="CHEBI:18420"/>
    </ligand>
</feature>
<keyword evidence="1 7" id="KW-0597">Phosphoprotein</keyword>
<accession>A0A1I1GA21</accession>
<comment type="cofactor">
    <cofactor evidence="7">
        <name>Mg(2+)</name>
        <dbReference type="ChEBI" id="CHEBI:18420"/>
    </cofactor>
</comment>
<dbReference type="InterPro" id="IPR036830">
    <property type="entry name" value="PP_kinase_middle_dom_sf"/>
</dbReference>
<comment type="function">
    <text evidence="7 8">Catalyzes the reversible transfer of the terminal phosphate of ATP to form a long-chain polyphosphate (polyP).</text>
</comment>
<evidence type="ECO:0000256" key="2">
    <source>
        <dbReference type="ARBA" id="ARBA00022679"/>
    </source>
</evidence>
<evidence type="ECO:0000259" key="9">
    <source>
        <dbReference type="PROSITE" id="PS50035"/>
    </source>
</evidence>
<comment type="catalytic activity">
    <reaction evidence="7 8">
        <text>[phosphate](n) + ATP = [phosphate](n+1) + ADP</text>
        <dbReference type="Rhea" id="RHEA:19573"/>
        <dbReference type="Rhea" id="RHEA-COMP:9859"/>
        <dbReference type="Rhea" id="RHEA-COMP:14280"/>
        <dbReference type="ChEBI" id="CHEBI:16838"/>
        <dbReference type="ChEBI" id="CHEBI:30616"/>
        <dbReference type="ChEBI" id="CHEBI:456216"/>
        <dbReference type="EC" id="2.7.4.1"/>
    </reaction>
</comment>
<evidence type="ECO:0000256" key="7">
    <source>
        <dbReference type="HAMAP-Rule" id="MF_00347"/>
    </source>
</evidence>
<keyword evidence="7" id="KW-0479">Metal-binding</keyword>
<keyword evidence="6 7" id="KW-0460">Magnesium</keyword>
<feature type="active site" description="Phosphohistidine intermediate" evidence="7">
    <location>
        <position position="440"/>
    </location>
</feature>
<feature type="binding site" evidence="7">
    <location>
        <position position="569"/>
    </location>
    <ligand>
        <name>ATP</name>
        <dbReference type="ChEBI" id="CHEBI:30616"/>
    </ligand>
</feature>
<dbReference type="Pfam" id="PF13090">
    <property type="entry name" value="PP_kinase_C"/>
    <property type="match status" value="1"/>
</dbReference>
<sequence length="693" mass="81217">MYFWLNTSELKMQQPTEDRFRHRDLNWLYFNERVLQEAEDKLNPLFERIKFLGIFSSNLDEYFRVRVSQLRQMKRVEKSIRKKLALKPNRLTKQILKEVKEQQDHFGDIYTKQILPELAANDIHLVDSEHFTKKQQEFANSYFIDCVKEHLDIKKVDISKESDLFLDNAMLYFLITFENENELGVVNIPVDQCGRFVYFEHGKNMLTYLDEIVRSELPCLFSEDKITGIYEVKLSRDAELYIEDQYEGVLAEKIYDSLKQRTDGQPTRLLYDAEMPKEVQKKVRHLLNLGKIDMMPGGKYHNFKDFLSLKDPTNNPDLHFEELPPLAHNTLENATNLFETIKEKDQLVHFPYMSFKYVEQFLDAAVKDDDVTQIKISLYRVADNSPLTSSLLEALEKGKKVTVFVEAKARFDEENNIIWGRKFEEKGANVIYSYPKIKVHSKIMMISRKEGNDLVNYSYIGTGNFNTETSKIYCDHALFTANHDLTKEMARLFMVLEGELIVPREKHLLISPFSTRQKFTTLIYNEIENARMGKKAKITAKMNSLEDYEIIDLLYKASEAGVEIRLLVRGFTCLIPGVEGLSENIYITSIVDRYLEHGRIYLFENGGEELMFFGSADWMNRNLDRRIEVVTPIYDEDVFSELKDILEIQLNDNVKARIQDAGETNQYVEAKKSAKPNRSQYSIYDYLKQKHKI</sequence>
<dbReference type="SUPFAM" id="SSF143724">
    <property type="entry name" value="PHP14-like"/>
    <property type="match status" value="1"/>
</dbReference>
<dbReference type="GO" id="GO:0046872">
    <property type="term" value="F:metal ion binding"/>
    <property type="evidence" value="ECO:0007669"/>
    <property type="project" value="UniProtKB-KW"/>
</dbReference>
<dbReference type="GO" id="GO:0006799">
    <property type="term" value="P:polyphosphate biosynthetic process"/>
    <property type="evidence" value="ECO:0007669"/>
    <property type="project" value="UniProtKB-UniRule"/>
</dbReference>
<proteinExistence type="inferred from homology"/>
<keyword evidence="4 7" id="KW-0418">Kinase</keyword>